<keyword evidence="1" id="KW-1133">Transmembrane helix</keyword>
<proteinExistence type="predicted"/>
<reference evidence="2" key="1">
    <citation type="submission" date="2018-06" db="EMBL/GenBank/DDBJ databases">
        <authorList>
            <person name="Zhirakovskaya E."/>
        </authorList>
    </citation>
    <scope>NUCLEOTIDE SEQUENCE</scope>
</reference>
<evidence type="ECO:0000313" key="2">
    <source>
        <dbReference type="EMBL" id="VAX41239.1"/>
    </source>
</evidence>
<feature type="non-terminal residue" evidence="2">
    <location>
        <position position="1"/>
    </location>
</feature>
<organism evidence="2">
    <name type="scientific">hydrothermal vent metagenome</name>
    <dbReference type="NCBI Taxonomy" id="652676"/>
    <lineage>
        <taxon>unclassified sequences</taxon>
        <taxon>metagenomes</taxon>
        <taxon>ecological metagenomes</taxon>
    </lineage>
</organism>
<dbReference type="EMBL" id="UOGK01000510">
    <property type="protein sequence ID" value="VAX41239.1"/>
    <property type="molecule type" value="Genomic_DNA"/>
</dbReference>
<keyword evidence="1" id="KW-0472">Membrane</keyword>
<protein>
    <submittedName>
        <fullName evidence="2">Uncharacterized protein</fullName>
    </submittedName>
</protein>
<feature type="transmembrane region" description="Helical" evidence="1">
    <location>
        <begin position="180"/>
        <end position="200"/>
    </location>
</feature>
<name>A0A3B1DFV7_9ZZZZ</name>
<dbReference type="AlphaFoldDB" id="A0A3B1DFV7"/>
<gene>
    <name evidence="2" type="ORF">MNBD_PLANCTO03-495</name>
</gene>
<evidence type="ECO:0000256" key="1">
    <source>
        <dbReference type="SAM" id="Phobius"/>
    </source>
</evidence>
<keyword evidence="1" id="KW-0812">Transmembrane</keyword>
<sequence length="202" mass="21712">LQPREGTHPILHATANLPTTLSWPVPITASEGSAWQTTPLLVLEDDPAIWRESQWLGLWQTPREQRGLLPNLPVFDEGIDTRNGPWTVALAAQRRDQPEGVRSGRLVVVGSNSWFADPIAFARQETDGRVSLVSPGNAELFEAAVLWLAGEDELIAQSAGARATPLVGAIDAGALSALRWALVAGLPIGVLLLGIVWRVVKG</sequence>
<accession>A0A3B1DFV7</accession>